<evidence type="ECO:0000313" key="8">
    <source>
        <dbReference type="Proteomes" id="UP000178086"/>
    </source>
</evidence>
<evidence type="ECO:0000256" key="2">
    <source>
        <dbReference type="ARBA" id="ARBA00022475"/>
    </source>
</evidence>
<name>A0A1F2UPQ8_9ACTN</name>
<keyword evidence="3 6" id="KW-0812">Transmembrane</keyword>
<dbReference type="GO" id="GO:0005886">
    <property type="term" value="C:plasma membrane"/>
    <property type="evidence" value="ECO:0007669"/>
    <property type="project" value="UniProtKB-SubCell"/>
</dbReference>
<protein>
    <recommendedName>
        <fullName evidence="9">Branched-chain amino acid ABC transporter permease</fullName>
    </recommendedName>
</protein>
<feature type="transmembrane region" description="Helical" evidence="6">
    <location>
        <begin position="88"/>
        <end position="111"/>
    </location>
</feature>
<dbReference type="InterPro" id="IPR001851">
    <property type="entry name" value="ABC_transp_permease"/>
</dbReference>
<proteinExistence type="predicted"/>
<sequence>MTSGWHGRWNKQWLWVSSYALVMAVIPNVLTNNYYMKMLIVLAINTIIVIGLNLLMGHAGQVSLGHAAFYGIGAYSSAILTTKFGMSAWLGIVAAILVGGLVAYLIAIPALRLKGHYLAMATLGFAEIVHILFIELREITGGTDGLYGVPAPSIAGFAFDTPQRLYILVWIVLVICLVMALNIAKSRVGRALRAVHGSEIAAASMGVDTAKYKIQVFVLSGILACVGGSLYASMAGYVSSESFTLTVSITLVTMAVFGGMGNVWGAVIGASTLTIMQEYLKSYNDYNLVIFGAILILAMVFMPQGIYGAFSDMAKKLKHRLQAIPGTAGEKHAAS</sequence>
<organism evidence="7 8">
    <name type="scientific">Candidatus Aquicultor primus</name>
    <dbReference type="NCBI Taxonomy" id="1797195"/>
    <lineage>
        <taxon>Bacteria</taxon>
        <taxon>Bacillati</taxon>
        <taxon>Actinomycetota</taxon>
        <taxon>Candidatus Aquicultoria</taxon>
        <taxon>Candidatus Aquicultorales</taxon>
        <taxon>Candidatus Aquicultoraceae</taxon>
        <taxon>Candidatus Aquicultor</taxon>
    </lineage>
</organism>
<dbReference type="AlphaFoldDB" id="A0A1F2UPQ8"/>
<feature type="transmembrane region" description="Helical" evidence="6">
    <location>
        <begin position="12"/>
        <end position="31"/>
    </location>
</feature>
<evidence type="ECO:0000256" key="6">
    <source>
        <dbReference type="SAM" id="Phobius"/>
    </source>
</evidence>
<feature type="transmembrane region" description="Helical" evidence="6">
    <location>
        <begin position="117"/>
        <end position="136"/>
    </location>
</feature>
<evidence type="ECO:0008006" key="9">
    <source>
        <dbReference type="Google" id="ProtNLM"/>
    </source>
</evidence>
<dbReference type="InterPro" id="IPR043428">
    <property type="entry name" value="LivM-like"/>
</dbReference>
<dbReference type="EMBL" id="MELI01000026">
    <property type="protein sequence ID" value="OFW34949.1"/>
    <property type="molecule type" value="Genomic_DNA"/>
</dbReference>
<dbReference type="Pfam" id="PF02653">
    <property type="entry name" value="BPD_transp_2"/>
    <property type="match status" value="1"/>
</dbReference>
<evidence type="ECO:0000313" key="7">
    <source>
        <dbReference type="EMBL" id="OFW34949.1"/>
    </source>
</evidence>
<evidence type="ECO:0000256" key="5">
    <source>
        <dbReference type="ARBA" id="ARBA00023136"/>
    </source>
</evidence>
<keyword evidence="5 6" id="KW-0472">Membrane</keyword>
<reference evidence="7 8" key="1">
    <citation type="journal article" date="2016" name="Nat. Commun.">
        <title>Thousands of microbial genomes shed light on interconnected biogeochemical processes in an aquifer system.</title>
        <authorList>
            <person name="Anantharaman K."/>
            <person name="Brown C.T."/>
            <person name="Hug L.A."/>
            <person name="Sharon I."/>
            <person name="Castelle C.J."/>
            <person name="Probst A.J."/>
            <person name="Thomas B.C."/>
            <person name="Singh A."/>
            <person name="Wilkins M.J."/>
            <person name="Karaoz U."/>
            <person name="Brodie E.L."/>
            <person name="Williams K.H."/>
            <person name="Hubbard S.S."/>
            <person name="Banfield J.F."/>
        </authorList>
    </citation>
    <scope>NUCLEOTIDE SEQUENCE [LARGE SCALE GENOMIC DNA]</scope>
</reference>
<feature type="transmembrane region" description="Helical" evidence="6">
    <location>
        <begin position="38"/>
        <end position="56"/>
    </location>
</feature>
<dbReference type="CDD" id="cd06581">
    <property type="entry name" value="TM_PBP1_LivM_like"/>
    <property type="match status" value="1"/>
</dbReference>
<feature type="transmembrane region" description="Helical" evidence="6">
    <location>
        <begin position="288"/>
        <end position="310"/>
    </location>
</feature>
<evidence type="ECO:0000256" key="4">
    <source>
        <dbReference type="ARBA" id="ARBA00022989"/>
    </source>
</evidence>
<feature type="transmembrane region" description="Helical" evidence="6">
    <location>
        <begin position="62"/>
        <end position="81"/>
    </location>
</feature>
<accession>A0A1F2UPQ8</accession>
<dbReference type="PANTHER" id="PTHR30482">
    <property type="entry name" value="HIGH-AFFINITY BRANCHED-CHAIN AMINO ACID TRANSPORT SYSTEM PERMEASE"/>
    <property type="match status" value="1"/>
</dbReference>
<feature type="transmembrane region" description="Helical" evidence="6">
    <location>
        <begin position="214"/>
        <end position="233"/>
    </location>
</feature>
<evidence type="ECO:0000256" key="3">
    <source>
        <dbReference type="ARBA" id="ARBA00022692"/>
    </source>
</evidence>
<keyword evidence="2" id="KW-1003">Cell membrane</keyword>
<feature type="transmembrane region" description="Helical" evidence="6">
    <location>
        <begin position="245"/>
        <end position="268"/>
    </location>
</feature>
<dbReference type="Proteomes" id="UP000178086">
    <property type="component" value="Unassembled WGS sequence"/>
</dbReference>
<comment type="caution">
    <text evidence="7">The sequence shown here is derived from an EMBL/GenBank/DDBJ whole genome shotgun (WGS) entry which is preliminary data.</text>
</comment>
<comment type="subcellular location">
    <subcellularLocation>
        <location evidence="1">Cell membrane</location>
        <topology evidence="1">Multi-pass membrane protein</topology>
    </subcellularLocation>
</comment>
<gene>
    <name evidence="7" type="ORF">A2074_08655</name>
</gene>
<dbReference type="GO" id="GO:0015658">
    <property type="term" value="F:branched-chain amino acid transmembrane transporter activity"/>
    <property type="evidence" value="ECO:0007669"/>
    <property type="project" value="InterPro"/>
</dbReference>
<dbReference type="PANTHER" id="PTHR30482:SF18">
    <property type="entry name" value="BRANCHED AMINO ACID TRANSPORT SYSTEM PERMEASE"/>
    <property type="match status" value="1"/>
</dbReference>
<feature type="transmembrane region" description="Helical" evidence="6">
    <location>
        <begin position="165"/>
        <end position="184"/>
    </location>
</feature>
<keyword evidence="4 6" id="KW-1133">Transmembrane helix</keyword>
<evidence type="ECO:0000256" key="1">
    <source>
        <dbReference type="ARBA" id="ARBA00004651"/>
    </source>
</evidence>